<keyword evidence="1" id="KW-1185">Reference proteome</keyword>
<dbReference type="Proteomes" id="UP000095283">
    <property type="component" value="Unplaced"/>
</dbReference>
<reference evidence="2" key="1">
    <citation type="submission" date="2016-11" db="UniProtKB">
        <authorList>
            <consortium name="WormBaseParasite"/>
        </authorList>
    </citation>
    <scope>IDENTIFICATION</scope>
</reference>
<sequence length="73" mass="8303">MVQGGFKQHAYISIANCYVIYANLPELTIGYPNMFALLYDLQLMAESHCTYNRSPTIRRDILIAAEAIYRASI</sequence>
<protein>
    <submittedName>
        <fullName evidence="2">HEPN domain-containing protein</fullName>
    </submittedName>
</protein>
<accession>A0A1I7XUR5</accession>
<dbReference type="AlphaFoldDB" id="A0A1I7XUR5"/>
<proteinExistence type="predicted"/>
<evidence type="ECO:0000313" key="2">
    <source>
        <dbReference type="WBParaSite" id="Hba_21223"/>
    </source>
</evidence>
<dbReference type="WBParaSite" id="Hba_21223">
    <property type="protein sequence ID" value="Hba_21223"/>
    <property type="gene ID" value="Hba_21223"/>
</dbReference>
<organism evidence="1 2">
    <name type="scientific">Heterorhabditis bacteriophora</name>
    <name type="common">Entomopathogenic nematode worm</name>
    <dbReference type="NCBI Taxonomy" id="37862"/>
    <lineage>
        <taxon>Eukaryota</taxon>
        <taxon>Metazoa</taxon>
        <taxon>Ecdysozoa</taxon>
        <taxon>Nematoda</taxon>
        <taxon>Chromadorea</taxon>
        <taxon>Rhabditida</taxon>
        <taxon>Rhabditina</taxon>
        <taxon>Rhabditomorpha</taxon>
        <taxon>Strongyloidea</taxon>
        <taxon>Heterorhabditidae</taxon>
        <taxon>Heterorhabditis</taxon>
    </lineage>
</organism>
<name>A0A1I7XUR5_HETBA</name>
<evidence type="ECO:0000313" key="1">
    <source>
        <dbReference type="Proteomes" id="UP000095283"/>
    </source>
</evidence>